<dbReference type="HAMAP" id="MF_00795">
    <property type="entry name" value="CutC"/>
    <property type="match status" value="1"/>
</dbReference>
<keyword evidence="2" id="KW-0963">Cytoplasm</keyword>
<comment type="caution">
    <text evidence="3">The sequence shown here is derived from an EMBL/GenBank/DDBJ whole genome shotgun (WGS) entry which is preliminary data.</text>
</comment>
<dbReference type="Pfam" id="PF03932">
    <property type="entry name" value="CutC"/>
    <property type="match status" value="1"/>
</dbReference>
<evidence type="ECO:0000313" key="3">
    <source>
        <dbReference type="EMBL" id="MST58058.1"/>
    </source>
</evidence>
<reference evidence="3 4" key="1">
    <citation type="submission" date="2019-08" db="EMBL/GenBank/DDBJ databases">
        <title>In-depth cultivation of the pig gut microbiome towards novel bacterial diversity and tailored functional studies.</title>
        <authorList>
            <person name="Wylensek D."/>
            <person name="Hitch T.C.A."/>
            <person name="Clavel T."/>
        </authorList>
    </citation>
    <scope>NUCLEOTIDE SEQUENCE [LARGE SCALE GENOMIC DNA]</scope>
    <source>
        <strain evidence="3 4">WCA3-601-WT-6H</strain>
    </source>
</reference>
<name>A0A6L5YJB6_9FIRM</name>
<comment type="similarity">
    <text evidence="1 2">Belongs to the CutC family.</text>
</comment>
<evidence type="ECO:0000313" key="4">
    <source>
        <dbReference type="Proteomes" id="UP000476055"/>
    </source>
</evidence>
<keyword evidence="4" id="KW-1185">Reference proteome</keyword>
<gene>
    <name evidence="2" type="primary">cutC</name>
    <name evidence="3" type="ORF">FYJ59_07355</name>
</gene>
<protein>
    <recommendedName>
        <fullName evidence="2">PF03932 family protein CutC</fullName>
    </recommendedName>
</protein>
<dbReference type="InterPro" id="IPR036822">
    <property type="entry name" value="CutC-like_dom_sf"/>
</dbReference>
<evidence type="ECO:0000256" key="2">
    <source>
        <dbReference type="HAMAP-Rule" id="MF_00795"/>
    </source>
</evidence>
<dbReference type="AlphaFoldDB" id="A0A6L5YJB6"/>
<dbReference type="EMBL" id="VUMU01000007">
    <property type="protein sequence ID" value="MST58058.1"/>
    <property type="molecule type" value="Genomic_DNA"/>
</dbReference>
<dbReference type="PANTHER" id="PTHR12598">
    <property type="entry name" value="COPPER HOMEOSTASIS PROTEIN CUTC"/>
    <property type="match status" value="1"/>
</dbReference>
<dbReference type="Proteomes" id="UP000476055">
    <property type="component" value="Unassembled WGS sequence"/>
</dbReference>
<accession>A0A6L5YJB6</accession>
<dbReference type="Gene3D" id="3.20.20.380">
    <property type="entry name" value="Copper homeostasis (CutC) domain"/>
    <property type="match status" value="1"/>
</dbReference>
<comment type="caution">
    <text evidence="2">Once thought to be involved in copper homeostasis, experiments in E.coli have shown this is not the case.</text>
</comment>
<evidence type="ECO:0000256" key="1">
    <source>
        <dbReference type="ARBA" id="ARBA00007768"/>
    </source>
</evidence>
<proteinExistence type="inferred from homology"/>
<dbReference type="SUPFAM" id="SSF110395">
    <property type="entry name" value="CutC-like"/>
    <property type="match status" value="1"/>
</dbReference>
<dbReference type="InterPro" id="IPR005627">
    <property type="entry name" value="CutC-like"/>
</dbReference>
<sequence>MLKGLLEICCGSFEDVKTAWQNGADRVELNSALYLGGLTPSTANLICAKEQCSIPIVTMVRPRGGGFCYSQDEYETMLLDARILLEHGADGIAFGFLTEDHAIHRNRTQEMIDLIHSAGKEAVFHRAFDCVAQQERAVEALILLGADRILTSGGAPDVWSGRTQLQKLQSQYGKEITFLTGSGVNAQNVKALMEYTRIEQVHTSCRSWQPDVTASLQDVDFSYDISQKNAYEAVDAGKVREMQAAMPIL</sequence>
<dbReference type="GO" id="GO:0005737">
    <property type="term" value="C:cytoplasm"/>
    <property type="evidence" value="ECO:0007669"/>
    <property type="project" value="UniProtKB-SubCell"/>
</dbReference>
<organism evidence="3 4">
    <name type="scientific">Waltera intestinalis</name>
    <dbReference type="NCBI Taxonomy" id="2606635"/>
    <lineage>
        <taxon>Bacteria</taxon>
        <taxon>Bacillati</taxon>
        <taxon>Bacillota</taxon>
        <taxon>Clostridia</taxon>
        <taxon>Lachnospirales</taxon>
        <taxon>Lachnospiraceae</taxon>
        <taxon>Waltera</taxon>
    </lineage>
</organism>
<comment type="subcellular location">
    <subcellularLocation>
        <location evidence="2">Cytoplasm</location>
    </subcellularLocation>
</comment>
<dbReference type="PANTHER" id="PTHR12598:SF0">
    <property type="entry name" value="COPPER HOMEOSTASIS PROTEIN CUTC HOMOLOG"/>
    <property type="match status" value="1"/>
</dbReference>
<dbReference type="GO" id="GO:0005507">
    <property type="term" value="F:copper ion binding"/>
    <property type="evidence" value="ECO:0007669"/>
    <property type="project" value="TreeGrafter"/>
</dbReference>